<dbReference type="SMART" id="SM00322">
    <property type="entry name" value="KH"/>
    <property type="match status" value="3"/>
</dbReference>
<dbReference type="InterPro" id="IPR036612">
    <property type="entry name" value="KH_dom_type_1_sf"/>
</dbReference>
<dbReference type="PROSITE" id="PS50084">
    <property type="entry name" value="KH_TYPE_1"/>
    <property type="match status" value="3"/>
</dbReference>
<dbReference type="RefSeq" id="XP_003563206.2">
    <property type="nucleotide sequence ID" value="XM_003563158.3"/>
</dbReference>
<dbReference type="ExpressionAtlas" id="I1GUY9">
    <property type="expression patterns" value="baseline"/>
</dbReference>
<feature type="domain" description="K Homology" evidence="4">
    <location>
        <begin position="252"/>
        <end position="325"/>
    </location>
</feature>
<evidence type="ECO:0000313" key="5">
    <source>
        <dbReference type="EMBL" id="KQK16540.1"/>
    </source>
</evidence>
<dbReference type="InterPro" id="IPR004087">
    <property type="entry name" value="KH_dom"/>
</dbReference>
<feature type="domain" description="K Homology" evidence="4">
    <location>
        <begin position="128"/>
        <end position="200"/>
    </location>
</feature>
<dbReference type="AlphaFoldDB" id="I1GUY9"/>
<dbReference type="Gene3D" id="3.30.1370.10">
    <property type="entry name" value="K Homology domain, type 1"/>
    <property type="match status" value="3"/>
</dbReference>
<dbReference type="STRING" id="15368.I1GUY9"/>
<dbReference type="Pfam" id="PF00013">
    <property type="entry name" value="KH_1"/>
    <property type="match status" value="3"/>
</dbReference>
<organism evidence="6">
    <name type="scientific">Brachypodium distachyon</name>
    <name type="common">Purple false brome</name>
    <name type="synonym">Trachynia distachya</name>
    <dbReference type="NCBI Taxonomy" id="15368"/>
    <lineage>
        <taxon>Eukaryota</taxon>
        <taxon>Viridiplantae</taxon>
        <taxon>Streptophyta</taxon>
        <taxon>Embryophyta</taxon>
        <taxon>Tracheophyta</taxon>
        <taxon>Spermatophyta</taxon>
        <taxon>Magnoliopsida</taxon>
        <taxon>Liliopsida</taxon>
        <taxon>Poales</taxon>
        <taxon>Poaceae</taxon>
        <taxon>BOP clade</taxon>
        <taxon>Pooideae</taxon>
        <taxon>Stipodae</taxon>
        <taxon>Brachypodieae</taxon>
        <taxon>Brachypodium</taxon>
    </lineage>
</organism>
<feature type="region of interest" description="Disordered" evidence="3">
    <location>
        <begin position="15"/>
        <end position="46"/>
    </location>
</feature>
<evidence type="ECO:0000256" key="3">
    <source>
        <dbReference type="SAM" id="MobiDB-lite"/>
    </source>
</evidence>
<sequence>MAVYLLPSWLATAPPPPPPLLMDSPSTTASDDEDHHHHHQGSDGGKKKHVMFLVSHMEAGCIIGKAGSIVKSMESQSGARINISRHDQLFPGTTSRVVLVSGLFNQLMDAMELILERLVYQGDQVIDSKATIALVVPSVCCGALIGKGGATLKAITQKASAGIKISPQDNSYGLHDRLVTITGSLDNQLRAIFLILSKLLEDVLYSIPIARIVFSRYPASPVEYENVGSDEHVGRYQNKPNTPVRSPDKNDGQEYLTIAIADEHIGAVIGRAGRSINEITQVSGACIRISAKGDFIADTCDREVVISGTPEAIQAAEAMIMHRVSAAGRLSG</sequence>
<dbReference type="HOGENOM" id="CLU_022670_1_0_1"/>
<dbReference type="GO" id="GO:0003729">
    <property type="term" value="F:mRNA binding"/>
    <property type="evidence" value="ECO:0000318"/>
    <property type="project" value="GO_Central"/>
</dbReference>
<proteinExistence type="predicted"/>
<dbReference type="EnsemblPlants" id="KQK16540">
    <property type="protein sequence ID" value="KQK16540"/>
    <property type="gene ID" value="BRADI_1g29160v3"/>
</dbReference>
<evidence type="ECO:0000313" key="6">
    <source>
        <dbReference type="EnsemblPlants" id="KQK16540"/>
    </source>
</evidence>
<dbReference type="OMA" id="NILHAWK"/>
<evidence type="ECO:0000256" key="1">
    <source>
        <dbReference type="ARBA" id="ARBA00022737"/>
    </source>
</evidence>
<feature type="domain" description="K Homology" evidence="4">
    <location>
        <begin position="46"/>
        <end position="119"/>
    </location>
</feature>
<dbReference type="KEGG" id="bdi:100827556"/>
<reference evidence="5 6" key="1">
    <citation type="journal article" date="2010" name="Nature">
        <title>Genome sequencing and analysis of the model grass Brachypodium distachyon.</title>
        <authorList>
            <consortium name="International Brachypodium Initiative"/>
        </authorList>
    </citation>
    <scope>NUCLEOTIDE SEQUENCE [LARGE SCALE GENOMIC DNA]</scope>
    <source>
        <strain evidence="5 6">Bd21</strain>
    </source>
</reference>
<keyword evidence="1" id="KW-0677">Repeat</keyword>
<keyword evidence="2" id="KW-0694">RNA-binding</keyword>
<protein>
    <recommendedName>
        <fullName evidence="4">K Homology domain-containing protein</fullName>
    </recommendedName>
</protein>
<name>I1GUY9_BRADI</name>
<accession>I1GUY9</accession>
<dbReference type="Gramene" id="KQK16540">
    <property type="protein sequence ID" value="KQK16540"/>
    <property type="gene ID" value="BRADI_1g29160v3"/>
</dbReference>
<reference evidence="5" key="2">
    <citation type="submission" date="2017-06" db="EMBL/GenBank/DDBJ databases">
        <title>WGS assembly of Brachypodium distachyon.</title>
        <authorList>
            <consortium name="The International Brachypodium Initiative"/>
            <person name="Lucas S."/>
            <person name="Harmon-Smith M."/>
            <person name="Lail K."/>
            <person name="Tice H."/>
            <person name="Grimwood J."/>
            <person name="Bruce D."/>
            <person name="Barry K."/>
            <person name="Shu S."/>
            <person name="Lindquist E."/>
            <person name="Wang M."/>
            <person name="Pitluck S."/>
            <person name="Vogel J.P."/>
            <person name="Garvin D.F."/>
            <person name="Mockler T.C."/>
            <person name="Schmutz J."/>
            <person name="Rokhsar D."/>
            <person name="Bevan M.W."/>
        </authorList>
    </citation>
    <scope>NUCLEOTIDE SEQUENCE</scope>
    <source>
        <strain evidence="5">Bd21</strain>
    </source>
</reference>
<keyword evidence="7" id="KW-1185">Reference proteome</keyword>
<dbReference type="PANTHER" id="PTHR10288">
    <property type="entry name" value="KH DOMAIN CONTAINING RNA BINDING PROTEIN"/>
    <property type="match status" value="1"/>
</dbReference>
<dbReference type="SUPFAM" id="SSF54791">
    <property type="entry name" value="Eukaryotic type KH-domain (KH-domain type I)"/>
    <property type="match status" value="3"/>
</dbReference>
<evidence type="ECO:0000259" key="4">
    <source>
        <dbReference type="SMART" id="SM00322"/>
    </source>
</evidence>
<dbReference type="Proteomes" id="UP000008810">
    <property type="component" value="Chromosome 1"/>
</dbReference>
<evidence type="ECO:0000256" key="2">
    <source>
        <dbReference type="PROSITE-ProRule" id="PRU00117"/>
    </source>
</evidence>
<dbReference type="GO" id="GO:0005737">
    <property type="term" value="C:cytoplasm"/>
    <property type="evidence" value="ECO:0000318"/>
    <property type="project" value="GO_Central"/>
</dbReference>
<dbReference type="eggNOG" id="KOG2191">
    <property type="taxonomic scope" value="Eukaryota"/>
</dbReference>
<dbReference type="OrthoDB" id="441329at2759"/>
<dbReference type="GeneID" id="100827556"/>
<dbReference type="InterPro" id="IPR004088">
    <property type="entry name" value="KH_dom_type_1"/>
</dbReference>
<evidence type="ECO:0000313" key="7">
    <source>
        <dbReference type="Proteomes" id="UP000008810"/>
    </source>
</evidence>
<dbReference type="EMBL" id="CM000880">
    <property type="protein sequence ID" value="KQK16540.1"/>
    <property type="molecule type" value="Genomic_DNA"/>
</dbReference>
<gene>
    <name evidence="6" type="primary">LOC100827556</name>
    <name evidence="5" type="ORF">BRADI_1g29160v3</name>
</gene>
<reference evidence="6" key="3">
    <citation type="submission" date="2018-08" db="UniProtKB">
        <authorList>
            <consortium name="EnsemblPlants"/>
        </authorList>
    </citation>
    <scope>IDENTIFICATION</scope>
    <source>
        <strain evidence="6">cv. Bd21</strain>
    </source>
</reference>